<dbReference type="STRING" id="6210.W6UA85"/>
<dbReference type="Proteomes" id="UP000019149">
    <property type="component" value="Unassembled WGS sequence"/>
</dbReference>
<name>W6UA85_ECHGR</name>
<protein>
    <submittedName>
        <fullName evidence="1">Splicing factor 3B subunit</fullName>
    </submittedName>
</protein>
<dbReference type="GeneID" id="36342867"/>
<gene>
    <name evidence="1" type="ORF">EGR_07152</name>
</gene>
<proteinExistence type="predicted"/>
<organism evidence="1 2">
    <name type="scientific">Echinococcus granulosus</name>
    <name type="common">Hydatid tapeworm</name>
    <dbReference type="NCBI Taxonomy" id="6210"/>
    <lineage>
        <taxon>Eukaryota</taxon>
        <taxon>Metazoa</taxon>
        <taxon>Spiralia</taxon>
        <taxon>Lophotrochozoa</taxon>
        <taxon>Platyhelminthes</taxon>
        <taxon>Cestoda</taxon>
        <taxon>Eucestoda</taxon>
        <taxon>Cyclophyllidea</taxon>
        <taxon>Taeniidae</taxon>
        <taxon>Echinococcus</taxon>
        <taxon>Echinococcus granulosus group</taxon>
    </lineage>
</organism>
<dbReference type="CTD" id="36342867"/>
<reference evidence="1 2" key="1">
    <citation type="journal article" date="2013" name="Nat. Genet.">
        <title>The genome of the hydatid tapeworm Echinococcus granulosus.</title>
        <authorList>
            <person name="Zheng H."/>
            <person name="Zhang W."/>
            <person name="Zhang L."/>
            <person name="Zhang Z."/>
            <person name="Li J."/>
            <person name="Lu G."/>
            <person name="Zhu Y."/>
            <person name="Wang Y."/>
            <person name="Huang Y."/>
            <person name="Liu J."/>
            <person name="Kang H."/>
            <person name="Chen J."/>
            <person name="Wang L."/>
            <person name="Chen A."/>
            <person name="Yu S."/>
            <person name="Gao Z."/>
            <person name="Jin L."/>
            <person name="Gu W."/>
            <person name="Wang Z."/>
            <person name="Zhao L."/>
            <person name="Shi B."/>
            <person name="Wen H."/>
            <person name="Lin R."/>
            <person name="Jones M.K."/>
            <person name="Brejova B."/>
            <person name="Vinar T."/>
            <person name="Zhao G."/>
            <person name="McManus D.P."/>
            <person name="Chen Z."/>
            <person name="Zhou Y."/>
            <person name="Wang S."/>
        </authorList>
    </citation>
    <scope>NUCLEOTIDE SEQUENCE [LARGE SCALE GENOMIC DNA]</scope>
</reference>
<dbReference type="EMBL" id="APAU02000071">
    <property type="protein sequence ID" value="EUB57960.1"/>
    <property type="molecule type" value="Genomic_DNA"/>
</dbReference>
<dbReference type="GO" id="GO:0003729">
    <property type="term" value="F:mRNA binding"/>
    <property type="evidence" value="ECO:0007669"/>
    <property type="project" value="InterPro"/>
</dbReference>
<dbReference type="GO" id="GO:0000245">
    <property type="term" value="P:spliceosomal complex assembly"/>
    <property type="evidence" value="ECO:0007669"/>
    <property type="project" value="InterPro"/>
</dbReference>
<accession>W6UA85</accession>
<dbReference type="OrthoDB" id="8110064at2759"/>
<dbReference type="KEGG" id="egl:EGR_07152"/>
<sequence>MSAVGHMALGVYGFGCEDALLHLLNFVWPNVFETSPHVVQAFMAAIEGSRVALGPNRIIQYALQGLFHPARKVRDIMWKVYNTIYIGNQDGLVYGFPRIKDEEKNTYVRHELDYVL</sequence>
<keyword evidence="2" id="KW-1185">Reference proteome</keyword>
<dbReference type="InterPro" id="IPR016024">
    <property type="entry name" value="ARM-type_fold"/>
</dbReference>
<evidence type="ECO:0000313" key="2">
    <source>
        <dbReference type="Proteomes" id="UP000019149"/>
    </source>
</evidence>
<dbReference type="OMA" id="WPNIFEA"/>
<evidence type="ECO:0000313" key="1">
    <source>
        <dbReference type="EMBL" id="EUB57960.1"/>
    </source>
</evidence>
<dbReference type="AlphaFoldDB" id="W6UA85"/>
<comment type="caution">
    <text evidence="1">The sequence shown here is derived from an EMBL/GenBank/DDBJ whole genome shotgun (WGS) entry which is preliminary data.</text>
</comment>
<dbReference type="InterPro" id="IPR038737">
    <property type="entry name" value="SF3b_su1-like"/>
</dbReference>
<dbReference type="SUPFAM" id="SSF48371">
    <property type="entry name" value="ARM repeat"/>
    <property type="match status" value="1"/>
</dbReference>
<dbReference type="PANTHER" id="PTHR12097">
    <property type="entry name" value="SPLICING FACTOR 3B, SUBUNIT 1-RELATED"/>
    <property type="match status" value="1"/>
</dbReference>
<dbReference type="RefSeq" id="XP_024349156.1">
    <property type="nucleotide sequence ID" value="XM_024496401.1"/>
</dbReference>